<feature type="transmembrane region" description="Helical" evidence="2">
    <location>
        <begin position="456"/>
        <end position="482"/>
    </location>
</feature>
<proteinExistence type="predicted"/>
<dbReference type="AlphaFoldDB" id="A0A8C4QPQ8"/>
<dbReference type="PANTHER" id="PTHR22443">
    <property type="entry name" value="NON-SPECIFIC LETHAL 1, ISOFORM M"/>
    <property type="match status" value="1"/>
</dbReference>
<evidence type="ECO:0000256" key="1">
    <source>
        <dbReference type="SAM" id="MobiDB-lite"/>
    </source>
</evidence>
<keyword evidence="2" id="KW-0472">Membrane</keyword>
<keyword evidence="4" id="KW-1185">Reference proteome</keyword>
<evidence type="ECO:0000256" key="2">
    <source>
        <dbReference type="SAM" id="Phobius"/>
    </source>
</evidence>
<keyword evidence="2" id="KW-1133">Transmembrane helix</keyword>
<feature type="region of interest" description="Disordered" evidence="1">
    <location>
        <begin position="192"/>
        <end position="218"/>
    </location>
</feature>
<feature type="compositionally biased region" description="Polar residues" evidence="1">
    <location>
        <begin position="192"/>
        <end position="201"/>
    </location>
</feature>
<reference evidence="3" key="1">
    <citation type="submission" date="2025-05" db="UniProtKB">
        <authorList>
            <consortium name="Ensembl"/>
        </authorList>
    </citation>
    <scope>IDENTIFICATION</scope>
</reference>
<name>A0A8C4QPQ8_EPTBU</name>
<dbReference type="InterPro" id="IPR026180">
    <property type="entry name" value="NSL1"/>
</dbReference>
<dbReference type="Ensembl" id="ENSEBUT00000019323.1">
    <property type="protein sequence ID" value="ENSEBUP00000018747.1"/>
    <property type="gene ID" value="ENSEBUG00000011692.1"/>
</dbReference>
<dbReference type="Proteomes" id="UP000694388">
    <property type="component" value="Unplaced"/>
</dbReference>
<accession>A0A8C4QPQ8</accession>
<organism evidence="3 4">
    <name type="scientific">Eptatretus burgeri</name>
    <name type="common">Inshore hagfish</name>
    <dbReference type="NCBI Taxonomy" id="7764"/>
    <lineage>
        <taxon>Eukaryota</taxon>
        <taxon>Metazoa</taxon>
        <taxon>Chordata</taxon>
        <taxon>Craniata</taxon>
        <taxon>Vertebrata</taxon>
        <taxon>Cyclostomata</taxon>
        <taxon>Myxini</taxon>
        <taxon>Myxiniformes</taxon>
        <taxon>Myxinidae</taxon>
        <taxon>Eptatretinae</taxon>
        <taxon>Eptatretus</taxon>
    </lineage>
</organism>
<dbReference type="Ensembl" id="ENSEBUT00000019327.1">
    <property type="protein sequence ID" value="ENSEBUP00000018751.1"/>
    <property type="gene ID" value="ENSEBUG00000011692.1"/>
</dbReference>
<protein>
    <submittedName>
        <fullName evidence="3">Uncharacterized protein</fullName>
    </submittedName>
</protein>
<dbReference type="GO" id="GO:0044545">
    <property type="term" value="C:NSL complex"/>
    <property type="evidence" value="ECO:0007669"/>
    <property type="project" value="TreeGrafter"/>
</dbReference>
<evidence type="ECO:0000313" key="3">
    <source>
        <dbReference type="Ensembl" id="ENSEBUP00000018747.1"/>
    </source>
</evidence>
<evidence type="ECO:0000313" key="4">
    <source>
        <dbReference type="Proteomes" id="UP000694388"/>
    </source>
</evidence>
<dbReference type="GO" id="GO:0035035">
    <property type="term" value="F:histone acetyltransferase binding"/>
    <property type="evidence" value="ECO:0007669"/>
    <property type="project" value="TreeGrafter"/>
</dbReference>
<sequence>MRLHAGYCMDAMAPALTDATTEVCRLKLSPTPPAGGALSQTSEFGSPVRKRLNGSCPCKKGDQLESCLGEAEAGEALNGKHRVAKGKLQEELLHDSLDFLSQIMKPEHQGAFKQKNGVAKQQRTISKLEPDHYCGDKLVNGKRTNVDEEQSRDAVTLEAPSTLGSRLHDPGHFSCDDKESFADREGVCKSLPSVQETQTKSDVGASLPASLSKRPDCSQVQEVPGDISAADHLRQESRTNLQHQEVVAAQSVPHNCVSTESSMAARVLQSEKKLAVLKERAKMLSQRLRLVQVGQLESHLKQQLHGLMGSSIHRLPPLSGGIQSTLLDLPHRYSGASTQLHPRSYVYTEDPWEPTPDLQSIPGCAEELSHMARKLQANLRHVERDVDSDVTESSSGGETDVEDDMSVEYCMEGRRSSSDVMPLWNLEGVVYNEKLECLASISIQPPESILVEVPRAVIAALSLLGYVCITFAYLDLGIFVYYSLQICLSSVKLDGEHR</sequence>
<feature type="region of interest" description="Disordered" evidence="1">
    <location>
        <begin position="143"/>
        <end position="178"/>
    </location>
</feature>
<feature type="compositionally biased region" description="Basic and acidic residues" evidence="1">
    <location>
        <begin position="166"/>
        <end position="178"/>
    </location>
</feature>
<keyword evidence="2" id="KW-0812">Transmembrane</keyword>
<dbReference type="PANTHER" id="PTHR22443:SF18">
    <property type="entry name" value="NON-SPECIFIC LETHAL 1, ISOFORM M"/>
    <property type="match status" value="1"/>
</dbReference>